<name>A0A3N0XFW5_ANAGA</name>
<proteinExistence type="predicted"/>
<dbReference type="EMBL" id="RJVU01075544">
    <property type="protein sequence ID" value="ROI16266.1"/>
    <property type="molecule type" value="Genomic_DNA"/>
</dbReference>
<sequence length="162" mass="18005">MHSVISRSGSSSPDLRLSFSVGKKSNGRNNRTATQTNLLLEGVCVCDVSKNGETVVSSNRGVKTVFTGFFRNVYESHDFLQNFVSVFYLISKRSVMSLSGQAQTWIWSGETKGKYDQSETRVTAVALRWLYVNTPGSALKQPRGAERPNQPQMFILPPQLLP</sequence>
<evidence type="ECO:0000256" key="1">
    <source>
        <dbReference type="SAM" id="MobiDB-lite"/>
    </source>
</evidence>
<evidence type="ECO:0000313" key="3">
    <source>
        <dbReference type="Proteomes" id="UP000281406"/>
    </source>
</evidence>
<keyword evidence="3" id="KW-1185">Reference proteome</keyword>
<organism evidence="2 3">
    <name type="scientific">Anabarilius grahami</name>
    <name type="common">Kanglang fish</name>
    <name type="synonym">Barilius grahami</name>
    <dbReference type="NCBI Taxonomy" id="495550"/>
    <lineage>
        <taxon>Eukaryota</taxon>
        <taxon>Metazoa</taxon>
        <taxon>Chordata</taxon>
        <taxon>Craniata</taxon>
        <taxon>Vertebrata</taxon>
        <taxon>Euteleostomi</taxon>
        <taxon>Actinopterygii</taxon>
        <taxon>Neopterygii</taxon>
        <taxon>Teleostei</taxon>
        <taxon>Ostariophysi</taxon>
        <taxon>Cypriniformes</taxon>
        <taxon>Xenocyprididae</taxon>
        <taxon>Xenocypridinae</taxon>
        <taxon>Xenocypridinae incertae sedis</taxon>
        <taxon>Anabarilius</taxon>
    </lineage>
</organism>
<accession>A0A3N0XFW5</accession>
<dbReference type="Proteomes" id="UP000281406">
    <property type="component" value="Unassembled WGS sequence"/>
</dbReference>
<protein>
    <submittedName>
        <fullName evidence="2">Uncharacterized protein</fullName>
    </submittedName>
</protein>
<feature type="compositionally biased region" description="Polar residues" evidence="1">
    <location>
        <begin position="1"/>
        <end position="13"/>
    </location>
</feature>
<comment type="caution">
    <text evidence="2">The sequence shown here is derived from an EMBL/GenBank/DDBJ whole genome shotgun (WGS) entry which is preliminary data.</text>
</comment>
<dbReference type="AlphaFoldDB" id="A0A3N0XFW5"/>
<evidence type="ECO:0000313" key="2">
    <source>
        <dbReference type="EMBL" id="ROI16266.1"/>
    </source>
</evidence>
<reference evidence="2 3" key="1">
    <citation type="submission" date="2018-10" db="EMBL/GenBank/DDBJ databases">
        <title>Genome assembly for a Yunnan-Guizhou Plateau 3E fish, Anabarilius grahami (Regan), and its evolutionary and genetic applications.</title>
        <authorList>
            <person name="Jiang W."/>
        </authorList>
    </citation>
    <scope>NUCLEOTIDE SEQUENCE [LARGE SCALE GENOMIC DNA]</scope>
    <source>
        <strain evidence="2">AG-KIZ</strain>
        <tissue evidence="2">Muscle</tissue>
    </source>
</reference>
<gene>
    <name evidence="2" type="ORF">DPX16_12384</name>
</gene>
<feature type="region of interest" description="Disordered" evidence="1">
    <location>
        <begin position="1"/>
        <end position="32"/>
    </location>
</feature>